<dbReference type="EMBL" id="SLWS01000008">
    <property type="protein sequence ID" value="TCO54738.1"/>
    <property type="molecule type" value="Genomic_DNA"/>
</dbReference>
<gene>
    <name evidence="1" type="ORF">EV192_10826</name>
</gene>
<name>A0A4R2JD71_9PSEU</name>
<comment type="caution">
    <text evidence="1">The sequence shown here is derived from an EMBL/GenBank/DDBJ whole genome shotgun (WGS) entry which is preliminary data.</text>
</comment>
<keyword evidence="2" id="KW-1185">Reference proteome</keyword>
<protein>
    <submittedName>
        <fullName evidence="1">Uncharacterized protein</fullName>
    </submittedName>
</protein>
<proteinExistence type="predicted"/>
<evidence type="ECO:0000313" key="1">
    <source>
        <dbReference type="EMBL" id="TCO54738.1"/>
    </source>
</evidence>
<dbReference type="AlphaFoldDB" id="A0A4R2JD71"/>
<organism evidence="1 2">
    <name type="scientific">Actinocrispum wychmicini</name>
    <dbReference type="NCBI Taxonomy" id="1213861"/>
    <lineage>
        <taxon>Bacteria</taxon>
        <taxon>Bacillati</taxon>
        <taxon>Actinomycetota</taxon>
        <taxon>Actinomycetes</taxon>
        <taxon>Pseudonocardiales</taxon>
        <taxon>Pseudonocardiaceae</taxon>
        <taxon>Actinocrispum</taxon>
    </lineage>
</organism>
<sequence length="278" mass="31161">MMIARVRTKEKRRGSSERVIEELVFSGRMPTNVASGQGDHTVAEGLLRRVIHKVVGQRRNDAFAVVLDLVINSSLSADKADAIVEKNQPHYQGFADKSGEDQNRLLEDLIQDYVRAANKRAYTAFPRKAAKTAGGGGERAALKQLDLLSVKYYDNYKQEVPDEHHIAEQDRQIFVANVCTLVDYAGDDIEEAVKIVQRAMVTALERVPFYVIWQSLLERVTAKLIVEDAAFRDDVTEKVAAILTKSYVEEYRAAWCIGPSVWDEGEDTDEESSSGTEH</sequence>
<dbReference type="Proteomes" id="UP000295680">
    <property type="component" value="Unassembled WGS sequence"/>
</dbReference>
<evidence type="ECO:0000313" key="2">
    <source>
        <dbReference type="Proteomes" id="UP000295680"/>
    </source>
</evidence>
<accession>A0A4R2JD71</accession>
<reference evidence="1 2" key="1">
    <citation type="submission" date="2019-03" db="EMBL/GenBank/DDBJ databases">
        <title>Genomic Encyclopedia of Type Strains, Phase IV (KMG-IV): sequencing the most valuable type-strain genomes for metagenomic binning, comparative biology and taxonomic classification.</title>
        <authorList>
            <person name="Goeker M."/>
        </authorList>
    </citation>
    <scope>NUCLEOTIDE SEQUENCE [LARGE SCALE GENOMIC DNA]</scope>
    <source>
        <strain evidence="1 2">DSM 45934</strain>
    </source>
</reference>